<organism evidence="1 2">
    <name type="scientific">Sinanodonta woodiana</name>
    <name type="common">Chinese pond mussel</name>
    <name type="synonym">Anodonta woodiana</name>
    <dbReference type="NCBI Taxonomy" id="1069815"/>
    <lineage>
        <taxon>Eukaryota</taxon>
        <taxon>Metazoa</taxon>
        <taxon>Spiralia</taxon>
        <taxon>Lophotrochozoa</taxon>
        <taxon>Mollusca</taxon>
        <taxon>Bivalvia</taxon>
        <taxon>Autobranchia</taxon>
        <taxon>Heteroconchia</taxon>
        <taxon>Palaeoheterodonta</taxon>
        <taxon>Unionida</taxon>
        <taxon>Unionoidea</taxon>
        <taxon>Unionidae</taxon>
        <taxon>Unioninae</taxon>
        <taxon>Sinanodonta</taxon>
    </lineage>
</organism>
<protein>
    <submittedName>
        <fullName evidence="1">Uncharacterized protein</fullName>
    </submittedName>
</protein>
<sequence length="448" mass="50892">MLWCWQQDPKARPSFTDLRHVFESMLEKDSEGEYFNFNIDEKKDYYHVDEEAVEYIEETGTDNMQNYESEKTDLSLYEVPVVQAEFARPQKYKDDINDPTSFVEGTSHRNNVLAEISTKYRTTGLKSDDPSILKSNLNKANSGIENLTSRSNCSSHISVMADVHSEATGVVNTNHEDVTMEDDRIYRSEFYIETTGSGNSTLETVNDCQNPTLETVNEWQNKKSEIKCFSQVYTNKNSGIFYAKNEFEYKQDETVDENSRNQRAFDDVFTSCANCIPLPLTDGSSGHNSCQACGRTFTEMTTCKRIHTSDGNDSAFSSTSSECLSDYSQGPHSEHGNRRMGLDLAQLNEDARDYSAISSFLVVDSYLLKNEGILRKDTRKSHSYSQISLSDILPESASPPPQIIQKQLPYMFMSDAVSQELNETRVQKFYPLELLIAHKDITISSTRL</sequence>
<evidence type="ECO:0000313" key="2">
    <source>
        <dbReference type="Proteomes" id="UP001634394"/>
    </source>
</evidence>
<reference evidence="1 2" key="1">
    <citation type="submission" date="2024-11" db="EMBL/GenBank/DDBJ databases">
        <title>Chromosome-level genome assembly of the freshwater bivalve Anodonta woodiana.</title>
        <authorList>
            <person name="Chen X."/>
        </authorList>
    </citation>
    <scope>NUCLEOTIDE SEQUENCE [LARGE SCALE GENOMIC DNA]</scope>
    <source>
        <strain evidence="1">MN2024</strain>
        <tissue evidence="1">Gills</tissue>
    </source>
</reference>
<dbReference type="AlphaFoldDB" id="A0ABD3WLQ7"/>
<keyword evidence="2" id="KW-1185">Reference proteome</keyword>
<accession>A0ABD3WLQ7</accession>
<gene>
    <name evidence="1" type="ORF">ACJMK2_036752</name>
</gene>
<evidence type="ECO:0000313" key="1">
    <source>
        <dbReference type="EMBL" id="KAL3873658.1"/>
    </source>
</evidence>
<dbReference type="Proteomes" id="UP001634394">
    <property type="component" value="Unassembled WGS sequence"/>
</dbReference>
<dbReference type="EMBL" id="JBJQND010000006">
    <property type="protein sequence ID" value="KAL3873658.1"/>
    <property type="molecule type" value="Genomic_DNA"/>
</dbReference>
<comment type="caution">
    <text evidence="1">The sequence shown here is derived from an EMBL/GenBank/DDBJ whole genome shotgun (WGS) entry which is preliminary data.</text>
</comment>
<proteinExistence type="predicted"/>
<name>A0ABD3WLQ7_SINWO</name>